<feature type="region of interest" description="Disordered" evidence="1">
    <location>
        <begin position="228"/>
        <end position="295"/>
    </location>
</feature>
<feature type="region of interest" description="Disordered" evidence="1">
    <location>
        <begin position="82"/>
        <end position="116"/>
    </location>
</feature>
<accession>A0A2T7PG29</accession>
<feature type="compositionally biased region" description="Basic and acidic residues" evidence="1">
    <location>
        <begin position="276"/>
        <end position="286"/>
    </location>
</feature>
<dbReference type="EMBL" id="PZQS01000004">
    <property type="protein sequence ID" value="PVD32376.1"/>
    <property type="molecule type" value="Genomic_DNA"/>
</dbReference>
<evidence type="ECO:0000256" key="1">
    <source>
        <dbReference type="SAM" id="MobiDB-lite"/>
    </source>
</evidence>
<organism evidence="2 3">
    <name type="scientific">Pomacea canaliculata</name>
    <name type="common">Golden apple snail</name>
    <dbReference type="NCBI Taxonomy" id="400727"/>
    <lineage>
        <taxon>Eukaryota</taxon>
        <taxon>Metazoa</taxon>
        <taxon>Spiralia</taxon>
        <taxon>Lophotrochozoa</taxon>
        <taxon>Mollusca</taxon>
        <taxon>Gastropoda</taxon>
        <taxon>Caenogastropoda</taxon>
        <taxon>Architaenioglossa</taxon>
        <taxon>Ampullarioidea</taxon>
        <taxon>Ampullariidae</taxon>
        <taxon>Pomacea</taxon>
    </lineage>
</organism>
<name>A0A2T7PG29_POMCA</name>
<protein>
    <submittedName>
        <fullName evidence="2">Uncharacterized protein</fullName>
    </submittedName>
</protein>
<feature type="compositionally biased region" description="Basic and acidic residues" evidence="1">
    <location>
        <begin position="134"/>
        <end position="149"/>
    </location>
</feature>
<reference evidence="2 3" key="1">
    <citation type="submission" date="2018-04" db="EMBL/GenBank/DDBJ databases">
        <title>The genome of golden apple snail Pomacea canaliculata provides insight into stress tolerance and invasive adaptation.</title>
        <authorList>
            <person name="Liu C."/>
            <person name="Liu B."/>
            <person name="Ren Y."/>
            <person name="Zhang Y."/>
            <person name="Wang H."/>
            <person name="Li S."/>
            <person name="Jiang F."/>
            <person name="Yin L."/>
            <person name="Zhang G."/>
            <person name="Qian W."/>
            <person name="Fan W."/>
        </authorList>
    </citation>
    <scope>NUCLEOTIDE SEQUENCE [LARGE SCALE GENOMIC DNA]</scope>
    <source>
        <strain evidence="2">SZHN2017</strain>
        <tissue evidence="2">Muscle</tissue>
    </source>
</reference>
<dbReference type="AlphaFoldDB" id="A0A2T7PG29"/>
<keyword evidence="3" id="KW-1185">Reference proteome</keyword>
<feature type="region of interest" description="Disordered" evidence="1">
    <location>
        <begin position="129"/>
        <end position="158"/>
    </location>
</feature>
<proteinExistence type="predicted"/>
<sequence>MAKHKPQDEAMGDTSCWLEDQISRRLVAETGEGCASQSLGLSAGSLITSEAKQPVTSLLPDEKKPTEFCAYRAKKLTPFPKAHLNVHNEEEEEENTATSSRRHEERASCTPSKPRSGLLCGACSCFSKSKDKRRPNDDLGWKKRDEQRNHSNMAGAFDERKKDSRCHFMVGEKNSSDLVSKEVADTNSDSPRGDPFPTGNDACKKRKFHFRFFKHFPLLTRTKPHQVSWDSSRGTAKDGHCSDKTPAASTTVFSPSHSILSSRSKMKISDSSQQSEVKRVSFRETAEVMQSLDKS</sequence>
<comment type="caution">
    <text evidence="2">The sequence shown here is derived from an EMBL/GenBank/DDBJ whole genome shotgun (WGS) entry which is preliminary data.</text>
</comment>
<evidence type="ECO:0000313" key="3">
    <source>
        <dbReference type="Proteomes" id="UP000245119"/>
    </source>
</evidence>
<feature type="region of interest" description="Disordered" evidence="1">
    <location>
        <begin position="177"/>
        <end position="200"/>
    </location>
</feature>
<evidence type="ECO:0000313" key="2">
    <source>
        <dbReference type="EMBL" id="PVD32376.1"/>
    </source>
</evidence>
<dbReference type="Proteomes" id="UP000245119">
    <property type="component" value="Linkage Group LG4"/>
</dbReference>
<feature type="compositionally biased region" description="Polar residues" evidence="1">
    <location>
        <begin position="247"/>
        <end position="260"/>
    </location>
</feature>
<gene>
    <name evidence="2" type="ORF">C0Q70_07810</name>
</gene>